<accession>A0A5D4XNN4</accession>
<dbReference type="PROSITE" id="PS50110">
    <property type="entry name" value="RESPONSE_REGULATORY"/>
    <property type="match status" value="1"/>
</dbReference>
<dbReference type="Proteomes" id="UP000324973">
    <property type="component" value="Unassembled WGS sequence"/>
</dbReference>
<sequence>MAAVPGPGPDGWRVLLVDDSRDDAELAEFAMRKGGLAVDCRRVHGAGALADALRAFVPHAVVSDVNLPGFSGAEALAQVRAHDPALPFVFLTGGLAPGDEAPAADGMLLKDDLDALPGVLRRLLGLTAS</sequence>
<evidence type="ECO:0000313" key="5">
    <source>
        <dbReference type="Proteomes" id="UP000324973"/>
    </source>
</evidence>
<name>A0A5D4XNN4_9GAMM</name>
<keyword evidence="5" id="KW-1185">Reference proteome</keyword>
<dbReference type="InterPro" id="IPR011006">
    <property type="entry name" value="CheY-like_superfamily"/>
</dbReference>
<dbReference type="InterPro" id="IPR050595">
    <property type="entry name" value="Bact_response_regulator"/>
</dbReference>
<dbReference type="PANTHER" id="PTHR44591:SF3">
    <property type="entry name" value="RESPONSE REGULATORY DOMAIN-CONTAINING PROTEIN"/>
    <property type="match status" value="1"/>
</dbReference>
<dbReference type="Pfam" id="PF00072">
    <property type="entry name" value="Response_reg"/>
    <property type="match status" value="1"/>
</dbReference>
<proteinExistence type="predicted"/>
<gene>
    <name evidence="4" type="ORF">FZO89_07905</name>
</gene>
<dbReference type="OrthoDB" id="9776727at2"/>
<dbReference type="EMBL" id="VTFT01000001">
    <property type="protein sequence ID" value="TYT26189.1"/>
    <property type="molecule type" value="Genomic_DNA"/>
</dbReference>
<comment type="caution">
    <text evidence="4">The sequence shown here is derived from an EMBL/GenBank/DDBJ whole genome shotgun (WGS) entry which is preliminary data.</text>
</comment>
<feature type="modified residue" description="4-aspartylphosphate" evidence="2">
    <location>
        <position position="64"/>
    </location>
</feature>
<dbReference type="SUPFAM" id="SSF52172">
    <property type="entry name" value="CheY-like"/>
    <property type="match status" value="1"/>
</dbReference>
<dbReference type="RefSeq" id="WP_149102739.1">
    <property type="nucleotide sequence ID" value="NZ_VTFT01000001.1"/>
</dbReference>
<protein>
    <submittedName>
        <fullName evidence="4">Response regulator</fullName>
    </submittedName>
</protein>
<evidence type="ECO:0000256" key="2">
    <source>
        <dbReference type="PROSITE-ProRule" id="PRU00169"/>
    </source>
</evidence>
<feature type="domain" description="Response regulatory" evidence="3">
    <location>
        <begin position="13"/>
        <end position="129"/>
    </location>
</feature>
<evidence type="ECO:0000256" key="1">
    <source>
        <dbReference type="ARBA" id="ARBA00022553"/>
    </source>
</evidence>
<reference evidence="4 5" key="1">
    <citation type="submission" date="2019-08" db="EMBL/GenBank/DDBJ databases">
        <title>Luteimonas viscosus sp. nov., isolated from soil of a sunflower field.</title>
        <authorList>
            <person name="Jianli Z."/>
            <person name="Ying Z."/>
        </authorList>
    </citation>
    <scope>NUCLEOTIDE SEQUENCE [LARGE SCALE GENOMIC DNA]</scope>
    <source>
        <strain evidence="4 5">XBU10</strain>
    </source>
</reference>
<dbReference type="PANTHER" id="PTHR44591">
    <property type="entry name" value="STRESS RESPONSE REGULATOR PROTEIN 1"/>
    <property type="match status" value="1"/>
</dbReference>
<evidence type="ECO:0000313" key="4">
    <source>
        <dbReference type="EMBL" id="TYT26189.1"/>
    </source>
</evidence>
<evidence type="ECO:0000259" key="3">
    <source>
        <dbReference type="PROSITE" id="PS50110"/>
    </source>
</evidence>
<dbReference type="Gene3D" id="3.40.50.2300">
    <property type="match status" value="1"/>
</dbReference>
<keyword evidence="1 2" id="KW-0597">Phosphoprotein</keyword>
<dbReference type="SMART" id="SM00448">
    <property type="entry name" value="REC"/>
    <property type="match status" value="1"/>
</dbReference>
<dbReference type="AlphaFoldDB" id="A0A5D4XNN4"/>
<dbReference type="InterPro" id="IPR001789">
    <property type="entry name" value="Sig_transdc_resp-reg_receiver"/>
</dbReference>
<organism evidence="4 5">
    <name type="scientific">Luteimonas viscosa</name>
    <dbReference type="NCBI Taxonomy" id="1132694"/>
    <lineage>
        <taxon>Bacteria</taxon>
        <taxon>Pseudomonadati</taxon>
        <taxon>Pseudomonadota</taxon>
        <taxon>Gammaproteobacteria</taxon>
        <taxon>Lysobacterales</taxon>
        <taxon>Lysobacteraceae</taxon>
        <taxon>Luteimonas</taxon>
    </lineage>
</organism>
<dbReference type="GO" id="GO:0000160">
    <property type="term" value="P:phosphorelay signal transduction system"/>
    <property type="evidence" value="ECO:0007669"/>
    <property type="project" value="InterPro"/>
</dbReference>
<dbReference type="CDD" id="cd00156">
    <property type="entry name" value="REC"/>
    <property type="match status" value="1"/>
</dbReference>